<name>A0A0V1F8L4_TRIPS</name>
<organism evidence="1 2">
    <name type="scientific">Trichinella pseudospiralis</name>
    <name type="common">Parasitic roundworm</name>
    <dbReference type="NCBI Taxonomy" id="6337"/>
    <lineage>
        <taxon>Eukaryota</taxon>
        <taxon>Metazoa</taxon>
        <taxon>Ecdysozoa</taxon>
        <taxon>Nematoda</taxon>
        <taxon>Enoplea</taxon>
        <taxon>Dorylaimia</taxon>
        <taxon>Trichinellida</taxon>
        <taxon>Trichinellidae</taxon>
        <taxon>Trichinella</taxon>
    </lineage>
</organism>
<evidence type="ECO:0000313" key="1">
    <source>
        <dbReference type="EMBL" id="KRY82484.1"/>
    </source>
</evidence>
<reference evidence="1 2" key="1">
    <citation type="submission" date="2015-01" db="EMBL/GenBank/DDBJ databases">
        <title>Evolution of Trichinella species and genotypes.</title>
        <authorList>
            <person name="Korhonen P.K."/>
            <person name="Edoardo P."/>
            <person name="Giuseppe L.R."/>
            <person name="Gasser R.B."/>
        </authorList>
    </citation>
    <scope>NUCLEOTIDE SEQUENCE [LARGE SCALE GENOMIC DNA]</scope>
    <source>
        <strain evidence="1">ISS470</strain>
    </source>
</reference>
<comment type="caution">
    <text evidence="1">The sequence shown here is derived from an EMBL/GenBank/DDBJ whole genome shotgun (WGS) entry which is preliminary data.</text>
</comment>
<keyword evidence="2" id="KW-1185">Reference proteome</keyword>
<dbReference type="EMBL" id="JYDT01000173">
    <property type="protein sequence ID" value="KRY82484.1"/>
    <property type="molecule type" value="Genomic_DNA"/>
</dbReference>
<evidence type="ECO:0000313" key="2">
    <source>
        <dbReference type="Proteomes" id="UP000054995"/>
    </source>
</evidence>
<sequence length="60" mass="7033">MSMKKWRRGSAVSFYLFSTEIGRTDSAVLQSRFTRKLLGWLNVEDSKSDRIVCYFADLQH</sequence>
<accession>A0A0V1F8L4</accession>
<dbReference type="Proteomes" id="UP000054995">
    <property type="component" value="Unassembled WGS sequence"/>
</dbReference>
<dbReference type="AlphaFoldDB" id="A0A0V1F8L4"/>
<proteinExistence type="predicted"/>
<protein>
    <submittedName>
        <fullName evidence="1">Uncharacterized protein</fullName>
    </submittedName>
</protein>
<gene>
    <name evidence="1" type="ORF">T4D_11485</name>
</gene>